<dbReference type="AlphaFoldDB" id="A0A931D0P9"/>
<dbReference type="GO" id="GO:0015288">
    <property type="term" value="F:porin activity"/>
    <property type="evidence" value="ECO:0007669"/>
    <property type="project" value="TreeGrafter"/>
</dbReference>
<keyword evidence="6" id="KW-0472">Membrane</keyword>
<evidence type="ECO:0000256" key="1">
    <source>
        <dbReference type="ARBA" id="ARBA00004442"/>
    </source>
</evidence>
<comment type="caution">
    <text evidence="8">The sequence shown here is derived from an EMBL/GenBank/DDBJ whole genome shotgun (WGS) entry which is preliminary data.</text>
</comment>
<keyword evidence="7" id="KW-0998">Cell outer membrane</keyword>
<reference evidence="8" key="1">
    <citation type="submission" date="2020-07" db="EMBL/GenBank/DDBJ databases">
        <title>Severe corrosion of carbon steel in oil field produced water can be linked to methanogenic archaea containing a special type of NiFe hydrogenase.</title>
        <authorList>
            <person name="Lahme S."/>
            <person name="Mand J."/>
            <person name="Longwell J."/>
            <person name="Smith R."/>
            <person name="Enning D."/>
        </authorList>
    </citation>
    <scope>NUCLEOTIDE SEQUENCE</scope>
    <source>
        <strain evidence="8">MIC098Bin6</strain>
    </source>
</reference>
<protein>
    <submittedName>
        <fullName evidence="8">TolC family protein</fullName>
    </submittedName>
</protein>
<evidence type="ECO:0000256" key="2">
    <source>
        <dbReference type="ARBA" id="ARBA00007613"/>
    </source>
</evidence>
<dbReference type="PANTHER" id="PTHR30026:SF20">
    <property type="entry name" value="OUTER MEMBRANE PROTEIN TOLC"/>
    <property type="match status" value="1"/>
</dbReference>
<accession>A0A931D0P9</accession>
<evidence type="ECO:0000313" key="9">
    <source>
        <dbReference type="Proteomes" id="UP000706172"/>
    </source>
</evidence>
<dbReference type="Gene3D" id="1.20.1600.10">
    <property type="entry name" value="Outer membrane efflux proteins (OEP)"/>
    <property type="match status" value="1"/>
</dbReference>
<evidence type="ECO:0000256" key="4">
    <source>
        <dbReference type="ARBA" id="ARBA00022452"/>
    </source>
</evidence>
<evidence type="ECO:0000256" key="6">
    <source>
        <dbReference type="ARBA" id="ARBA00023136"/>
    </source>
</evidence>
<evidence type="ECO:0000256" key="5">
    <source>
        <dbReference type="ARBA" id="ARBA00022692"/>
    </source>
</evidence>
<keyword evidence="4" id="KW-1134">Transmembrane beta strand</keyword>
<dbReference type="Pfam" id="PF02321">
    <property type="entry name" value="OEP"/>
    <property type="match status" value="1"/>
</dbReference>
<evidence type="ECO:0000256" key="3">
    <source>
        <dbReference type="ARBA" id="ARBA00022448"/>
    </source>
</evidence>
<dbReference type="GO" id="GO:0015562">
    <property type="term" value="F:efflux transmembrane transporter activity"/>
    <property type="evidence" value="ECO:0007669"/>
    <property type="project" value="InterPro"/>
</dbReference>
<keyword evidence="5" id="KW-0812">Transmembrane</keyword>
<dbReference type="GO" id="GO:0009279">
    <property type="term" value="C:cell outer membrane"/>
    <property type="evidence" value="ECO:0007669"/>
    <property type="project" value="UniProtKB-SubCell"/>
</dbReference>
<comment type="similarity">
    <text evidence="2">Belongs to the outer membrane factor (OMF) (TC 1.B.17) family.</text>
</comment>
<dbReference type="SUPFAM" id="SSF56954">
    <property type="entry name" value="Outer membrane efflux proteins (OEP)"/>
    <property type="match status" value="1"/>
</dbReference>
<dbReference type="InterPro" id="IPR003423">
    <property type="entry name" value="OMP_efflux"/>
</dbReference>
<dbReference type="EMBL" id="JACCQK010000532">
    <property type="protein sequence ID" value="MBG0779998.1"/>
    <property type="molecule type" value="Genomic_DNA"/>
</dbReference>
<dbReference type="GO" id="GO:1990281">
    <property type="term" value="C:efflux pump complex"/>
    <property type="evidence" value="ECO:0007669"/>
    <property type="project" value="TreeGrafter"/>
</dbReference>
<organism evidence="8 9">
    <name type="scientific">Desulfotignum balticum</name>
    <dbReference type="NCBI Taxonomy" id="115781"/>
    <lineage>
        <taxon>Bacteria</taxon>
        <taxon>Pseudomonadati</taxon>
        <taxon>Thermodesulfobacteriota</taxon>
        <taxon>Desulfobacteria</taxon>
        <taxon>Desulfobacterales</taxon>
        <taxon>Desulfobacteraceae</taxon>
        <taxon>Desulfotignum</taxon>
    </lineage>
</organism>
<gene>
    <name evidence="8" type="ORF">H0S81_08740</name>
</gene>
<evidence type="ECO:0000256" key="7">
    <source>
        <dbReference type="ARBA" id="ARBA00023237"/>
    </source>
</evidence>
<dbReference type="Proteomes" id="UP000706172">
    <property type="component" value="Unassembled WGS sequence"/>
</dbReference>
<sequence length="119" mass="13596">MATRQQATEALENLRRTIHLDVRLAVNEIERARQQIHASKVTRRSEEQTVQAEIERFNVGAGTALLVAQAQRDLLISQIAEVRAVIHYRIALIRLFLAEGSLLHRRGVVLRHQSQVMNK</sequence>
<dbReference type="PANTHER" id="PTHR30026">
    <property type="entry name" value="OUTER MEMBRANE PROTEIN TOLC"/>
    <property type="match status" value="1"/>
</dbReference>
<proteinExistence type="inferred from homology"/>
<comment type="subcellular location">
    <subcellularLocation>
        <location evidence="1">Cell outer membrane</location>
    </subcellularLocation>
</comment>
<evidence type="ECO:0000313" key="8">
    <source>
        <dbReference type="EMBL" id="MBG0779998.1"/>
    </source>
</evidence>
<keyword evidence="3" id="KW-0813">Transport</keyword>
<dbReference type="InterPro" id="IPR051906">
    <property type="entry name" value="TolC-like"/>
</dbReference>
<name>A0A931D0P9_9BACT</name>